<evidence type="ECO:0000313" key="1">
    <source>
        <dbReference type="EMBL" id="KAF7829753.1"/>
    </source>
</evidence>
<dbReference type="AlphaFoldDB" id="A0A834TW86"/>
<dbReference type="EMBL" id="JAAIUW010000005">
    <property type="protein sequence ID" value="KAF7829753.1"/>
    <property type="molecule type" value="Genomic_DNA"/>
</dbReference>
<reference evidence="1" key="1">
    <citation type="submission" date="2020-09" db="EMBL/GenBank/DDBJ databases">
        <title>Genome-Enabled Discovery of Anthraquinone Biosynthesis in Senna tora.</title>
        <authorList>
            <person name="Kang S.-H."/>
            <person name="Pandey R.P."/>
            <person name="Lee C.-M."/>
            <person name="Sim J.-S."/>
            <person name="Jeong J.-T."/>
            <person name="Choi B.-S."/>
            <person name="Jung M."/>
            <person name="Ginzburg D."/>
            <person name="Zhao K."/>
            <person name="Won S.Y."/>
            <person name="Oh T.-J."/>
            <person name="Yu Y."/>
            <person name="Kim N.-H."/>
            <person name="Lee O.R."/>
            <person name="Lee T.-H."/>
            <person name="Bashyal P."/>
            <person name="Kim T.-S."/>
            <person name="Lee W.-H."/>
            <person name="Kawkins C."/>
            <person name="Kim C.-K."/>
            <person name="Kim J.S."/>
            <person name="Ahn B.O."/>
            <person name="Rhee S.Y."/>
            <person name="Sohng J.K."/>
        </authorList>
    </citation>
    <scope>NUCLEOTIDE SEQUENCE</scope>
    <source>
        <tissue evidence="1">Leaf</tissue>
    </source>
</reference>
<gene>
    <name evidence="1" type="ORF">G2W53_012086</name>
</gene>
<organism evidence="1 2">
    <name type="scientific">Senna tora</name>
    <dbReference type="NCBI Taxonomy" id="362788"/>
    <lineage>
        <taxon>Eukaryota</taxon>
        <taxon>Viridiplantae</taxon>
        <taxon>Streptophyta</taxon>
        <taxon>Embryophyta</taxon>
        <taxon>Tracheophyta</taxon>
        <taxon>Spermatophyta</taxon>
        <taxon>Magnoliopsida</taxon>
        <taxon>eudicotyledons</taxon>
        <taxon>Gunneridae</taxon>
        <taxon>Pentapetalae</taxon>
        <taxon>rosids</taxon>
        <taxon>fabids</taxon>
        <taxon>Fabales</taxon>
        <taxon>Fabaceae</taxon>
        <taxon>Caesalpinioideae</taxon>
        <taxon>Cassia clade</taxon>
        <taxon>Senna</taxon>
    </lineage>
</organism>
<comment type="caution">
    <text evidence="1">The sequence shown here is derived from an EMBL/GenBank/DDBJ whole genome shotgun (WGS) entry which is preliminary data.</text>
</comment>
<dbReference type="Proteomes" id="UP000634136">
    <property type="component" value="Unassembled WGS sequence"/>
</dbReference>
<name>A0A834TW86_9FABA</name>
<sequence>MSKSIVSPEIEKWLVLGVNILNTLQQKPEKKLIFSESLLHNQGDGLRFRAKKTAAMPSTTRSQKCCSVEGSTTAGSI</sequence>
<accession>A0A834TW86</accession>
<keyword evidence="2" id="KW-1185">Reference proteome</keyword>
<proteinExistence type="predicted"/>
<protein>
    <submittedName>
        <fullName evidence="1">Vacuolar protein sorting-associated protein 45-like protein</fullName>
    </submittedName>
</protein>
<evidence type="ECO:0000313" key="2">
    <source>
        <dbReference type="Proteomes" id="UP000634136"/>
    </source>
</evidence>